<name>A0A1V3GCK2_9BACL</name>
<gene>
    <name evidence="5" type="ORF">UN64_04965</name>
</gene>
<dbReference type="PROSITE" id="PS51084">
    <property type="entry name" value="HIT_2"/>
    <property type="match status" value="1"/>
</dbReference>
<accession>A0A1V3GCK2</accession>
<dbReference type="Proteomes" id="UP000188597">
    <property type="component" value="Unassembled WGS sequence"/>
</dbReference>
<comment type="caution">
    <text evidence="5">The sequence shown here is derived from an EMBL/GenBank/DDBJ whole genome shotgun (WGS) entry which is preliminary data.</text>
</comment>
<dbReference type="Pfam" id="PF01230">
    <property type="entry name" value="HIT"/>
    <property type="match status" value="1"/>
</dbReference>
<feature type="active site" description="Tele-AMP-histidine intermediate" evidence="1">
    <location>
        <position position="119"/>
    </location>
</feature>
<dbReference type="InterPro" id="IPR011146">
    <property type="entry name" value="HIT-like"/>
</dbReference>
<evidence type="ECO:0000256" key="1">
    <source>
        <dbReference type="PIRSR" id="PIRSR601310-1"/>
    </source>
</evidence>
<feature type="short sequence motif" description="Histidine triad motif" evidence="2 3">
    <location>
        <begin position="117"/>
        <end position="121"/>
    </location>
</feature>
<dbReference type="PANTHER" id="PTHR46648">
    <property type="entry name" value="HIT FAMILY PROTEIN 1"/>
    <property type="match status" value="1"/>
</dbReference>
<proteinExistence type="predicted"/>
<evidence type="ECO:0000256" key="3">
    <source>
        <dbReference type="PROSITE-ProRule" id="PRU00464"/>
    </source>
</evidence>
<dbReference type="PANTHER" id="PTHR46648:SF1">
    <property type="entry name" value="ADENOSINE 5'-MONOPHOSPHORAMIDASE HNT1"/>
    <property type="match status" value="1"/>
</dbReference>
<dbReference type="AlphaFoldDB" id="A0A1V3GCK2"/>
<dbReference type="RefSeq" id="WP_077360282.1">
    <property type="nucleotide sequence ID" value="NZ_MQMF01000001.1"/>
</dbReference>
<dbReference type="OrthoDB" id="9784774at2"/>
<evidence type="ECO:0000313" key="5">
    <source>
        <dbReference type="EMBL" id="OOE14547.1"/>
    </source>
</evidence>
<sequence>MLFKHMPDEYICPFCLVVKGEEDEENKLVQTKQEDIIYKDDYVTALIATLWWPNNKGHVIIIPNKHFENIFDLPIDYAVRIHQLSQQIAFALKDCYECDGISTRQHNEPGGSQDVWHYHLHVYPRYHNDNLYFTNGKLSTAKERSIYANKLKNWFNTYKRIEESVL</sequence>
<dbReference type="Gene3D" id="3.30.428.10">
    <property type="entry name" value="HIT-like"/>
    <property type="match status" value="1"/>
</dbReference>
<feature type="domain" description="HIT" evidence="4">
    <location>
        <begin position="24"/>
        <end position="132"/>
    </location>
</feature>
<dbReference type="EMBL" id="MQMF01000001">
    <property type="protein sequence ID" value="OOE14547.1"/>
    <property type="molecule type" value="Genomic_DNA"/>
</dbReference>
<reference evidence="5 6" key="1">
    <citation type="submission" date="2016-11" db="EMBL/GenBank/DDBJ databases">
        <authorList>
            <person name="Jaros S."/>
            <person name="Januszkiewicz K."/>
            <person name="Wedrychowicz H."/>
        </authorList>
    </citation>
    <scope>NUCLEOTIDE SEQUENCE [LARGE SCALE GENOMIC DNA]</scope>
    <source>
        <strain evidence="5 6">Con a/3</strain>
    </source>
</reference>
<evidence type="ECO:0000259" key="4">
    <source>
        <dbReference type="PROSITE" id="PS51084"/>
    </source>
</evidence>
<dbReference type="InterPro" id="IPR001310">
    <property type="entry name" value="Histidine_triad_HIT"/>
</dbReference>
<keyword evidence="5" id="KW-0378">Hydrolase</keyword>
<dbReference type="GO" id="GO:0016787">
    <property type="term" value="F:hydrolase activity"/>
    <property type="evidence" value="ECO:0007669"/>
    <property type="project" value="UniProtKB-KW"/>
</dbReference>
<dbReference type="InterPro" id="IPR036265">
    <property type="entry name" value="HIT-like_sf"/>
</dbReference>
<evidence type="ECO:0000256" key="2">
    <source>
        <dbReference type="PIRSR" id="PIRSR601310-3"/>
    </source>
</evidence>
<dbReference type="SUPFAM" id="SSF54197">
    <property type="entry name" value="HIT-like"/>
    <property type="match status" value="1"/>
</dbReference>
<evidence type="ECO:0000313" key="6">
    <source>
        <dbReference type="Proteomes" id="UP000188597"/>
    </source>
</evidence>
<protein>
    <submittedName>
        <fullName evidence="5">Diadenosine tetraphosphate hydrolase</fullName>
    </submittedName>
</protein>
<dbReference type="GO" id="GO:0009117">
    <property type="term" value="P:nucleotide metabolic process"/>
    <property type="evidence" value="ECO:0007669"/>
    <property type="project" value="TreeGrafter"/>
</dbReference>
<organism evidence="5 6">
    <name type="scientific">Fictibacillus arsenicus</name>
    <dbReference type="NCBI Taxonomy" id="255247"/>
    <lineage>
        <taxon>Bacteria</taxon>
        <taxon>Bacillati</taxon>
        <taxon>Bacillota</taxon>
        <taxon>Bacilli</taxon>
        <taxon>Bacillales</taxon>
        <taxon>Fictibacillaceae</taxon>
        <taxon>Fictibacillus</taxon>
    </lineage>
</organism>